<proteinExistence type="predicted"/>
<organism evidence="1 2">
    <name type="scientific">Cryobacterium cryoconiti</name>
    <dbReference type="NCBI Taxonomy" id="1259239"/>
    <lineage>
        <taxon>Bacteria</taxon>
        <taxon>Bacillati</taxon>
        <taxon>Actinomycetota</taxon>
        <taxon>Actinomycetes</taxon>
        <taxon>Micrococcales</taxon>
        <taxon>Microbacteriaceae</taxon>
        <taxon>Cryobacterium</taxon>
    </lineage>
</organism>
<evidence type="ECO:0000313" key="2">
    <source>
        <dbReference type="Proteomes" id="UP000297472"/>
    </source>
</evidence>
<gene>
    <name evidence="1" type="ORF">E3T49_03680</name>
</gene>
<sequence length="160" mass="17521">MSDSRVDAEASSVTDRTISPQRELARKLNLLLDVVVAEGNTPHTYKQIAAGLQDRGLSLSRARWAYMITGDGPLVTDVDLLTGIGEFFRIPPEYLLGSDDDLPERVDSQLAFVRSLRARRVVSFAARTLGDVSPETLRSITALLEEDMQGGDTTLQQADS</sequence>
<evidence type="ECO:0000313" key="1">
    <source>
        <dbReference type="EMBL" id="TFD33389.1"/>
    </source>
</evidence>
<accession>A0A4Y8JZ19</accession>
<dbReference type="Gene3D" id="1.10.260.40">
    <property type="entry name" value="lambda repressor-like DNA-binding domains"/>
    <property type="match status" value="1"/>
</dbReference>
<name>A0A4Y8JZ19_9MICO</name>
<dbReference type="EMBL" id="SOHA01000005">
    <property type="protein sequence ID" value="TFD33389.1"/>
    <property type="molecule type" value="Genomic_DNA"/>
</dbReference>
<dbReference type="RefSeq" id="WP_134423543.1">
    <property type="nucleotide sequence ID" value="NZ_SOHA01000005.1"/>
</dbReference>
<reference evidence="1 2" key="1">
    <citation type="submission" date="2019-03" db="EMBL/GenBank/DDBJ databases">
        <title>Genomics of glacier-inhabiting Cryobacterium strains.</title>
        <authorList>
            <person name="Liu Q."/>
            <person name="Xin Y.-H."/>
        </authorList>
    </citation>
    <scope>NUCLEOTIDE SEQUENCE [LARGE SCALE GENOMIC DNA]</scope>
    <source>
        <strain evidence="1 2">TMT1-51</strain>
    </source>
</reference>
<protein>
    <submittedName>
        <fullName evidence="1">Uncharacterized protein</fullName>
    </submittedName>
</protein>
<dbReference type="AlphaFoldDB" id="A0A4Y8JZ19"/>
<dbReference type="Proteomes" id="UP000297472">
    <property type="component" value="Unassembled WGS sequence"/>
</dbReference>
<dbReference type="InterPro" id="IPR010982">
    <property type="entry name" value="Lambda_DNA-bd_dom_sf"/>
</dbReference>
<dbReference type="GO" id="GO:0003677">
    <property type="term" value="F:DNA binding"/>
    <property type="evidence" value="ECO:0007669"/>
    <property type="project" value="InterPro"/>
</dbReference>
<keyword evidence="2" id="KW-1185">Reference proteome</keyword>
<comment type="caution">
    <text evidence="1">The sequence shown here is derived from an EMBL/GenBank/DDBJ whole genome shotgun (WGS) entry which is preliminary data.</text>
</comment>
<dbReference type="OrthoDB" id="3724431at2"/>